<comment type="caution">
    <text evidence="11">The sequence shown here is derived from an EMBL/GenBank/DDBJ whole genome shotgun (WGS) entry which is preliminary data.</text>
</comment>
<comment type="similarity">
    <text evidence="7">Belongs to the iron/ascorbate-dependent oxidoreductase family. GA20OX subfamily.</text>
</comment>
<dbReference type="Pfam" id="PF03171">
    <property type="entry name" value="2OG-FeII_Oxy"/>
    <property type="match status" value="1"/>
</dbReference>
<dbReference type="SUPFAM" id="SSF51197">
    <property type="entry name" value="Clavaminate synthase-like"/>
    <property type="match status" value="1"/>
</dbReference>
<reference evidence="11 12" key="1">
    <citation type="journal article" date="2018" name="Mol. Plant">
        <title>The genome of Artemisia annua provides insight into the evolution of Asteraceae family and artemisinin biosynthesis.</title>
        <authorList>
            <person name="Shen Q."/>
            <person name="Zhang L."/>
            <person name="Liao Z."/>
            <person name="Wang S."/>
            <person name="Yan T."/>
            <person name="Shi P."/>
            <person name="Liu M."/>
            <person name="Fu X."/>
            <person name="Pan Q."/>
            <person name="Wang Y."/>
            <person name="Lv Z."/>
            <person name="Lu X."/>
            <person name="Zhang F."/>
            <person name="Jiang W."/>
            <person name="Ma Y."/>
            <person name="Chen M."/>
            <person name="Hao X."/>
            <person name="Li L."/>
            <person name="Tang Y."/>
            <person name="Lv G."/>
            <person name="Zhou Y."/>
            <person name="Sun X."/>
            <person name="Brodelius P.E."/>
            <person name="Rose J.K.C."/>
            <person name="Tang K."/>
        </authorList>
    </citation>
    <scope>NUCLEOTIDE SEQUENCE [LARGE SCALE GENOMIC DNA]</scope>
    <source>
        <strain evidence="12">cv. Huhao1</strain>
        <tissue evidence="11">Leaf</tissue>
    </source>
</reference>
<evidence type="ECO:0000256" key="6">
    <source>
        <dbReference type="ARBA" id="ARBA00037909"/>
    </source>
</evidence>
<dbReference type="Proteomes" id="UP000245207">
    <property type="component" value="Unassembled WGS sequence"/>
</dbReference>
<keyword evidence="3 9" id="KW-0479">Metal-binding</keyword>
<proteinExistence type="inferred from homology"/>
<dbReference type="Pfam" id="PF14226">
    <property type="entry name" value="DIOX_N"/>
    <property type="match status" value="1"/>
</dbReference>
<dbReference type="InterPro" id="IPR005123">
    <property type="entry name" value="Oxoglu/Fe-dep_dioxygenase_dom"/>
</dbReference>
<evidence type="ECO:0000256" key="4">
    <source>
        <dbReference type="ARBA" id="ARBA00023002"/>
    </source>
</evidence>
<evidence type="ECO:0000313" key="11">
    <source>
        <dbReference type="EMBL" id="PWA93555.1"/>
    </source>
</evidence>
<feature type="domain" description="Fe2OG dioxygenase" evidence="10">
    <location>
        <begin position="216"/>
        <end position="315"/>
    </location>
</feature>
<dbReference type="GO" id="GO:0046872">
    <property type="term" value="F:metal ion binding"/>
    <property type="evidence" value="ECO:0007669"/>
    <property type="project" value="UniProtKB-KW"/>
</dbReference>
<dbReference type="InterPro" id="IPR050231">
    <property type="entry name" value="Iron_ascorbate_oxido_reductase"/>
</dbReference>
<organism evidence="11 12">
    <name type="scientific">Artemisia annua</name>
    <name type="common">Sweet wormwood</name>
    <dbReference type="NCBI Taxonomy" id="35608"/>
    <lineage>
        <taxon>Eukaryota</taxon>
        <taxon>Viridiplantae</taxon>
        <taxon>Streptophyta</taxon>
        <taxon>Embryophyta</taxon>
        <taxon>Tracheophyta</taxon>
        <taxon>Spermatophyta</taxon>
        <taxon>Magnoliopsida</taxon>
        <taxon>eudicotyledons</taxon>
        <taxon>Gunneridae</taxon>
        <taxon>Pentapetalae</taxon>
        <taxon>asterids</taxon>
        <taxon>campanulids</taxon>
        <taxon>Asterales</taxon>
        <taxon>Asteraceae</taxon>
        <taxon>Asteroideae</taxon>
        <taxon>Anthemideae</taxon>
        <taxon>Artemisiinae</taxon>
        <taxon>Artemisia</taxon>
    </lineage>
</organism>
<name>A0A2U1Q6D2_ARTAN</name>
<dbReference type="GO" id="GO:0045544">
    <property type="term" value="F:gibberellin 20-oxidase activity"/>
    <property type="evidence" value="ECO:0007669"/>
    <property type="project" value="UniProtKB-ARBA"/>
</dbReference>
<keyword evidence="4 9" id="KW-0560">Oxidoreductase</keyword>
<dbReference type="InterPro" id="IPR026992">
    <property type="entry name" value="DIOX_N"/>
</dbReference>
<accession>A0A2U1Q6D2</accession>
<dbReference type="PRINTS" id="PR00682">
    <property type="entry name" value="IPNSYNTHASE"/>
</dbReference>
<dbReference type="InterPro" id="IPR027443">
    <property type="entry name" value="IPNS-like_sf"/>
</dbReference>
<gene>
    <name evidence="11" type="ORF">CTI12_AA020520</name>
</gene>
<protein>
    <submittedName>
        <fullName evidence="11">Isopenicillin N synthase</fullName>
    </submittedName>
</protein>
<keyword evidence="12" id="KW-1185">Reference proteome</keyword>
<dbReference type="OrthoDB" id="288590at2759"/>
<evidence type="ECO:0000256" key="7">
    <source>
        <dbReference type="ARBA" id="ARBA00043997"/>
    </source>
</evidence>
<comment type="pathway">
    <text evidence="2">Hormone biosynthesis.</text>
</comment>
<comment type="pathway">
    <text evidence="6">Plant hormone biosynthesis; gibberellin biosynthesis.</text>
</comment>
<dbReference type="FunFam" id="2.60.120.330:FF:000003">
    <property type="entry name" value="Gibberellin 20 oxidase 2"/>
    <property type="match status" value="1"/>
</dbReference>
<dbReference type="GO" id="GO:0009686">
    <property type="term" value="P:gibberellin biosynthetic process"/>
    <property type="evidence" value="ECO:0007669"/>
    <property type="project" value="UniProtKB-ARBA"/>
</dbReference>
<dbReference type="Gene3D" id="2.60.120.330">
    <property type="entry name" value="B-lactam Antibiotic, Isopenicillin N Synthase, Chain"/>
    <property type="match status" value="1"/>
</dbReference>
<evidence type="ECO:0000256" key="1">
    <source>
        <dbReference type="ARBA" id="ARBA00001961"/>
    </source>
</evidence>
<dbReference type="PROSITE" id="PS51471">
    <property type="entry name" value="FE2OG_OXY"/>
    <property type="match status" value="1"/>
</dbReference>
<evidence type="ECO:0000256" key="9">
    <source>
        <dbReference type="RuleBase" id="RU003682"/>
    </source>
</evidence>
<dbReference type="EMBL" id="PKPP01000376">
    <property type="protein sequence ID" value="PWA93555.1"/>
    <property type="molecule type" value="Genomic_DNA"/>
</dbReference>
<sequence length="374" mass="43594">MYVEMEQTNNHNIEAKIIDPSMNTVQQTHNYFPKQFIWPKDHVSRASVEVLNEHVIDLQGFFKHDEKATLHEANLVNESCLKHGFFQVINHGIDPKLLALAYEHGWAFFQLPITEKSKCKKKEGSMNDFSNGHAHRFAEKLPWKECLTFEYHENDSNEVAVEFFNSTYGSQYKETGLIYQRFCHAMRKLSLDIMELLEISLGVTSRKYYRQLFEDCVSIVRNNYYPKCDYPELTYGAGPHRDPTTLTVLYQDQFGGLEVFVDNKWKAVQPRPNALVINIGDTFTALSNGKYMSCLHRVTVNTETQGLALEFFLCPKSDKKMKPPQELIDKDGKQEYPDFTWEEFLRFTQKHHRADENNLDSFNNWLKSSRSSNA</sequence>
<evidence type="ECO:0000256" key="8">
    <source>
        <dbReference type="ARBA" id="ARBA00050508"/>
    </source>
</evidence>
<comment type="cofactor">
    <cofactor evidence="1">
        <name>L-ascorbate</name>
        <dbReference type="ChEBI" id="CHEBI:38290"/>
    </cofactor>
</comment>
<evidence type="ECO:0000256" key="5">
    <source>
        <dbReference type="ARBA" id="ARBA00023004"/>
    </source>
</evidence>
<evidence type="ECO:0000259" key="10">
    <source>
        <dbReference type="PROSITE" id="PS51471"/>
    </source>
</evidence>
<comment type="catalytic activity">
    <reaction evidence="8">
        <text>gibberellin A12 + 2 2-oxoglutarate + 3 O2 + H(+) = gibberellin A9 + 2 succinate + 3 CO2 + 2 H2O</text>
        <dbReference type="Rhea" id="RHEA:60772"/>
        <dbReference type="ChEBI" id="CHEBI:15377"/>
        <dbReference type="ChEBI" id="CHEBI:15378"/>
        <dbReference type="ChEBI" id="CHEBI:15379"/>
        <dbReference type="ChEBI" id="CHEBI:16526"/>
        <dbReference type="ChEBI" id="CHEBI:16810"/>
        <dbReference type="ChEBI" id="CHEBI:30031"/>
        <dbReference type="ChEBI" id="CHEBI:58627"/>
        <dbReference type="ChEBI" id="CHEBI:73255"/>
    </reaction>
    <physiologicalReaction direction="left-to-right" evidence="8">
        <dbReference type="Rhea" id="RHEA:60773"/>
    </physiologicalReaction>
</comment>
<evidence type="ECO:0000313" key="12">
    <source>
        <dbReference type="Proteomes" id="UP000245207"/>
    </source>
</evidence>
<evidence type="ECO:0000256" key="3">
    <source>
        <dbReference type="ARBA" id="ARBA00022723"/>
    </source>
</evidence>
<dbReference type="STRING" id="35608.A0A2U1Q6D2"/>
<evidence type="ECO:0000256" key="2">
    <source>
        <dbReference type="ARBA" id="ARBA00004972"/>
    </source>
</evidence>
<keyword evidence="5 9" id="KW-0408">Iron</keyword>
<dbReference type="AlphaFoldDB" id="A0A2U1Q6D2"/>
<dbReference type="PANTHER" id="PTHR47990">
    <property type="entry name" value="2-OXOGLUTARATE (2OG) AND FE(II)-DEPENDENT OXYGENASE SUPERFAMILY PROTEIN-RELATED"/>
    <property type="match status" value="1"/>
</dbReference>
<dbReference type="InterPro" id="IPR044861">
    <property type="entry name" value="IPNS-like_FE2OG_OXY"/>
</dbReference>